<dbReference type="InParanoid" id="A0A2K2B4J2"/>
<dbReference type="GO" id="GO:0004866">
    <property type="term" value="F:endopeptidase inhibitor activity"/>
    <property type="evidence" value="ECO:0007669"/>
    <property type="project" value="InterPro"/>
</dbReference>
<gene>
    <name evidence="1" type="ORF">POPTR_003G097900</name>
</gene>
<dbReference type="SUPFAM" id="SSF50386">
    <property type="entry name" value="STI-like"/>
    <property type="match status" value="1"/>
</dbReference>
<dbReference type="InterPro" id="IPR002160">
    <property type="entry name" value="Prot_inh_Kunz-lg"/>
</dbReference>
<proteinExistence type="predicted"/>
<sequence>MFCYNVTIYLALCLANHHLPPRIPFPLLTISFQRAIDAQGPKEAVVDSNDNEVLLGLDYYIAVTSPFDGMSLAMEASCPPPVVHRNNLSLLPIKFSSVVDSNDNVVREDTSLNLEFNVELNNSDCNVPTIWKVEFNASMQQWLVMIGGDRSHNRFQIAKACPYRKYFYQLRYCPVLGSIQFPCVTVRSLFKNGLNYLALNGDPIAIVLGQLVSST</sequence>
<accession>A0A2K2B4J2</accession>
<reference evidence="1 2" key="1">
    <citation type="journal article" date="2006" name="Science">
        <title>The genome of black cottonwood, Populus trichocarpa (Torr. &amp; Gray).</title>
        <authorList>
            <person name="Tuskan G.A."/>
            <person name="Difazio S."/>
            <person name="Jansson S."/>
            <person name="Bohlmann J."/>
            <person name="Grigoriev I."/>
            <person name="Hellsten U."/>
            <person name="Putnam N."/>
            <person name="Ralph S."/>
            <person name="Rombauts S."/>
            <person name="Salamov A."/>
            <person name="Schein J."/>
            <person name="Sterck L."/>
            <person name="Aerts A."/>
            <person name="Bhalerao R.R."/>
            <person name="Bhalerao R.P."/>
            <person name="Blaudez D."/>
            <person name="Boerjan W."/>
            <person name="Brun A."/>
            <person name="Brunner A."/>
            <person name="Busov V."/>
            <person name="Campbell M."/>
            <person name="Carlson J."/>
            <person name="Chalot M."/>
            <person name="Chapman J."/>
            <person name="Chen G.L."/>
            <person name="Cooper D."/>
            <person name="Coutinho P.M."/>
            <person name="Couturier J."/>
            <person name="Covert S."/>
            <person name="Cronk Q."/>
            <person name="Cunningham R."/>
            <person name="Davis J."/>
            <person name="Degroeve S."/>
            <person name="Dejardin A."/>
            <person name="Depamphilis C."/>
            <person name="Detter J."/>
            <person name="Dirks B."/>
            <person name="Dubchak I."/>
            <person name="Duplessis S."/>
            <person name="Ehlting J."/>
            <person name="Ellis B."/>
            <person name="Gendler K."/>
            <person name="Goodstein D."/>
            <person name="Gribskov M."/>
            <person name="Grimwood J."/>
            <person name="Groover A."/>
            <person name="Gunter L."/>
            <person name="Hamberger B."/>
            <person name="Heinze B."/>
            <person name="Helariutta Y."/>
            <person name="Henrissat B."/>
            <person name="Holligan D."/>
            <person name="Holt R."/>
            <person name="Huang W."/>
            <person name="Islam-Faridi N."/>
            <person name="Jones S."/>
            <person name="Jones-Rhoades M."/>
            <person name="Jorgensen R."/>
            <person name="Joshi C."/>
            <person name="Kangasjarvi J."/>
            <person name="Karlsson J."/>
            <person name="Kelleher C."/>
            <person name="Kirkpatrick R."/>
            <person name="Kirst M."/>
            <person name="Kohler A."/>
            <person name="Kalluri U."/>
            <person name="Larimer F."/>
            <person name="Leebens-Mack J."/>
            <person name="Leple J.C."/>
            <person name="Locascio P."/>
            <person name="Lou Y."/>
            <person name="Lucas S."/>
            <person name="Martin F."/>
            <person name="Montanini B."/>
            <person name="Napoli C."/>
            <person name="Nelson D.R."/>
            <person name="Nelson C."/>
            <person name="Nieminen K."/>
            <person name="Nilsson O."/>
            <person name="Pereda V."/>
            <person name="Peter G."/>
            <person name="Philippe R."/>
            <person name="Pilate G."/>
            <person name="Poliakov A."/>
            <person name="Razumovskaya J."/>
            <person name="Richardson P."/>
            <person name="Rinaldi C."/>
            <person name="Ritland K."/>
            <person name="Rouze P."/>
            <person name="Ryaboy D."/>
            <person name="Schmutz J."/>
            <person name="Schrader J."/>
            <person name="Segerman B."/>
            <person name="Shin H."/>
            <person name="Siddiqui A."/>
            <person name="Sterky F."/>
            <person name="Terry A."/>
            <person name="Tsai C.J."/>
            <person name="Uberbacher E."/>
            <person name="Unneberg P."/>
            <person name="Vahala J."/>
            <person name="Wall K."/>
            <person name="Wessler S."/>
            <person name="Yang G."/>
            <person name="Yin T."/>
            <person name="Douglas C."/>
            <person name="Marra M."/>
            <person name="Sandberg G."/>
            <person name="Van de Peer Y."/>
            <person name="Rokhsar D."/>
        </authorList>
    </citation>
    <scope>NUCLEOTIDE SEQUENCE [LARGE SCALE GENOMIC DNA]</scope>
    <source>
        <strain evidence="2">cv. Nisqually</strain>
    </source>
</reference>
<dbReference type="PANTHER" id="PTHR33107">
    <property type="entry name" value="KUNITZ TRYPSIN INHIBITOR 2"/>
    <property type="match status" value="1"/>
</dbReference>
<dbReference type="Proteomes" id="UP000006729">
    <property type="component" value="Chromosome 3"/>
</dbReference>
<dbReference type="EMBL" id="CM009292">
    <property type="protein sequence ID" value="PNT44693.1"/>
    <property type="molecule type" value="Genomic_DNA"/>
</dbReference>
<keyword evidence="2" id="KW-1185">Reference proteome</keyword>
<dbReference type="InterPro" id="IPR011065">
    <property type="entry name" value="Kunitz_inhibitor_STI-like_sf"/>
</dbReference>
<dbReference type="Gene3D" id="2.80.10.50">
    <property type="match status" value="1"/>
</dbReference>
<dbReference type="CDD" id="cd23380">
    <property type="entry name" value="beta-trefoil_STI_GWIN3"/>
    <property type="match status" value="1"/>
</dbReference>
<dbReference type="PANTHER" id="PTHR33107:SF5">
    <property type="entry name" value="KUNITZ TRYPSIN INHIBITOR 5"/>
    <property type="match status" value="1"/>
</dbReference>
<organism evidence="1 2">
    <name type="scientific">Populus trichocarpa</name>
    <name type="common">Western balsam poplar</name>
    <name type="synonym">Populus balsamifera subsp. trichocarpa</name>
    <dbReference type="NCBI Taxonomy" id="3694"/>
    <lineage>
        <taxon>Eukaryota</taxon>
        <taxon>Viridiplantae</taxon>
        <taxon>Streptophyta</taxon>
        <taxon>Embryophyta</taxon>
        <taxon>Tracheophyta</taxon>
        <taxon>Spermatophyta</taxon>
        <taxon>Magnoliopsida</taxon>
        <taxon>eudicotyledons</taxon>
        <taxon>Gunneridae</taxon>
        <taxon>Pentapetalae</taxon>
        <taxon>rosids</taxon>
        <taxon>fabids</taxon>
        <taxon>Malpighiales</taxon>
        <taxon>Salicaceae</taxon>
        <taxon>Saliceae</taxon>
        <taxon>Populus</taxon>
    </lineage>
</organism>
<protein>
    <submittedName>
        <fullName evidence="1">Uncharacterized protein</fullName>
    </submittedName>
</protein>
<evidence type="ECO:0000313" key="2">
    <source>
        <dbReference type="Proteomes" id="UP000006729"/>
    </source>
</evidence>
<dbReference type="Pfam" id="PF00197">
    <property type="entry name" value="Kunitz_legume"/>
    <property type="match status" value="1"/>
</dbReference>
<dbReference type="AlphaFoldDB" id="A0A2K2B4J2"/>
<dbReference type="SMART" id="SM00452">
    <property type="entry name" value="STI"/>
    <property type="match status" value="1"/>
</dbReference>
<dbReference type="ExpressionAtlas" id="A0A2K2B4J2">
    <property type="expression patterns" value="differential"/>
</dbReference>
<name>A0A2K2B4J2_POPTR</name>
<evidence type="ECO:0000313" key="1">
    <source>
        <dbReference type="EMBL" id="PNT44693.1"/>
    </source>
</evidence>